<proteinExistence type="predicted"/>
<evidence type="ECO:0000313" key="7">
    <source>
        <dbReference type="Proteomes" id="UP001491310"/>
    </source>
</evidence>
<dbReference type="Gene3D" id="2.60.120.820">
    <property type="entry name" value="PHR domain"/>
    <property type="match status" value="1"/>
</dbReference>
<keyword evidence="7" id="KW-1185">Reference proteome</keyword>
<dbReference type="InterPro" id="IPR011333">
    <property type="entry name" value="SKP1/BTB/POZ_sf"/>
</dbReference>
<keyword evidence="3" id="KW-0963">Cytoplasm</keyword>
<dbReference type="PANTHER" id="PTHR11145">
    <property type="entry name" value="BTB/POZ DOMAIN-CONTAINING ADAPTER FOR CUL3-MEDIATED RHOA DEGRADATION PROTEIN FAMILY MEMBER"/>
    <property type="match status" value="1"/>
</dbReference>
<protein>
    <recommendedName>
        <fullName evidence="5">BTB domain-containing protein</fullName>
    </recommendedName>
</protein>
<organism evidence="6 7">
    <name type="scientific">Coccomyxa subellipsoidea</name>
    <dbReference type="NCBI Taxonomy" id="248742"/>
    <lineage>
        <taxon>Eukaryota</taxon>
        <taxon>Viridiplantae</taxon>
        <taxon>Chlorophyta</taxon>
        <taxon>core chlorophytes</taxon>
        <taxon>Trebouxiophyceae</taxon>
        <taxon>Trebouxiophyceae incertae sedis</taxon>
        <taxon>Coccomyxaceae</taxon>
        <taxon>Coccomyxa</taxon>
    </lineage>
</organism>
<dbReference type="InterPro" id="IPR038648">
    <property type="entry name" value="PHR_sf"/>
</dbReference>
<dbReference type="PANTHER" id="PTHR11145:SF8">
    <property type="entry name" value="RE57120P"/>
    <property type="match status" value="1"/>
</dbReference>
<comment type="pathway">
    <text evidence="2">Protein modification; protein ubiquitination.</text>
</comment>
<dbReference type="InterPro" id="IPR012983">
    <property type="entry name" value="PHR"/>
</dbReference>
<dbReference type="CDD" id="cd18376">
    <property type="entry name" value="BTB_POZ_FIP2-like"/>
    <property type="match status" value="1"/>
</dbReference>
<feature type="coiled-coil region" evidence="4">
    <location>
        <begin position="20"/>
        <end position="57"/>
    </location>
</feature>
<accession>A0ABR2YL21</accession>
<dbReference type="EMBL" id="JALJOT010000010">
    <property type="protein sequence ID" value="KAK9906838.1"/>
    <property type="molecule type" value="Genomic_DNA"/>
</dbReference>
<evidence type="ECO:0000256" key="1">
    <source>
        <dbReference type="ARBA" id="ARBA00004496"/>
    </source>
</evidence>
<evidence type="ECO:0000256" key="3">
    <source>
        <dbReference type="ARBA" id="ARBA00022490"/>
    </source>
</evidence>
<dbReference type="SMART" id="SM00225">
    <property type="entry name" value="BTB"/>
    <property type="match status" value="1"/>
</dbReference>
<dbReference type="InterPro" id="IPR045068">
    <property type="entry name" value="BACURD1-3"/>
</dbReference>
<reference evidence="6 7" key="1">
    <citation type="journal article" date="2024" name="Nat. Commun.">
        <title>Phylogenomics reveals the evolutionary origins of lichenization in chlorophyte algae.</title>
        <authorList>
            <person name="Puginier C."/>
            <person name="Libourel C."/>
            <person name="Otte J."/>
            <person name="Skaloud P."/>
            <person name="Haon M."/>
            <person name="Grisel S."/>
            <person name="Petersen M."/>
            <person name="Berrin J.G."/>
            <person name="Delaux P.M."/>
            <person name="Dal Grande F."/>
            <person name="Keller J."/>
        </authorList>
    </citation>
    <scope>NUCLEOTIDE SEQUENCE [LARGE SCALE GENOMIC DNA]</scope>
    <source>
        <strain evidence="6 7">SAG 216-7</strain>
    </source>
</reference>
<dbReference type="PROSITE" id="PS50097">
    <property type="entry name" value="BTB"/>
    <property type="match status" value="1"/>
</dbReference>
<evidence type="ECO:0000256" key="4">
    <source>
        <dbReference type="SAM" id="Coils"/>
    </source>
</evidence>
<name>A0ABR2YL21_9CHLO</name>
<feature type="domain" description="BTB" evidence="5">
    <location>
        <begin position="67"/>
        <end position="137"/>
    </location>
</feature>
<evidence type="ECO:0000313" key="6">
    <source>
        <dbReference type="EMBL" id="KAK9906838.1"/>
    </source>
</evidence>
<gene>
    <name evidence="6" type="ORF">WJX75_008901</name>
</gene>
<dbReference type="InterPro" id="IPR003131">
    <property type="entry name" value="T1-type_BTB"/>
</dbReference>
<dbReference type="SUPFAM" id="SSF54695">
    <property type="entry name" value="POZ domain"/>
    <property type="match status" value="1"/>
</dbReference>
<dbReference type="Pfam" id="PF08005">
    <property type="entry name" value="PHR"/>
    <property type="match status" value="1"/>
</dbReference>
<evidence type="ECO:0000259" key="5">
    <source>
        <dbReference type="PROSITE" id="PS50097"/>
    </source>
</evidence>
<dbReference type="Gene3D" id="3.30.710.10">
    <property type="entry name" value="Potassium Channel Kv1.1, Chain A"/>
    <property type="match status" value="1"/>
</dbReference>
<dbReference type="Proteomes" id="UP001491310">
    <property type="component" value="Unassembled WGS sequence"/>
</dbReference>
<comment type="caution">
    <text evidence="6">The sequence shown here is derived from an EMBL/GenBank/DDBJ whole genome shotgun (WGS) entry which is preliminary data.</text>
</comment>
<dbReference type="Pfam" id="PF02214">
    <property type="entry name" value="BTB_2"/>
    <property type="match status" value="1"/>
</dbReference>
<evidence type="ECO:0000256" key="2">
    <source>
        <dbReference type="ARBA" id="ARBA00004906"/>
    </source>
</evidence>
<dbReference type="InterPro" id="IPR000210">
    <property type="entry name" value="BTB/POZ_dom"/>
</dbReference>
<comment type="subcellular location">
    <subcellularLocation>
        <location evidence="1">Cytoplasm</location>
    </subcellularLocation>
</comment>
<keyword evidence="4" id="KW-0175">Coiled coil</keyword>
<sequence>MESSLDASLNVFNEGLLTFKSNLDNVLANIVQERETLRQERDQLEETRHAFEEERLRVAQVTANASEQVTLNVGGCKYTTTATTLRNAPAPSLFNAMFSGRHALQPDENGCFFLDRDGRHFHDILNFLRDGTFSYPEDGADFKYLLELRAEAEYYCLSSLVEQIDRFPFSLTRVQRAVSLNSEEGWVYEERALSDEIVISVSAPCQLMGIGLCGTVGAFTVDAEVSQVDAQDFSWDDRRLGAVSQSFSKADSHRLLLHKPIPLQPNAFYMISAIIKGSQSSCCEECLSAVVASGVCVTFHPWESPNGTTDLRGQLPELYIRVINPPT</sequence>